<evidence type="ECO:0000256" key="1">
    <source>
        <dbReference type="SAM" id="SignalP"/>
    </source>
</evidence>
<dbReference type="InterPro" id="IPR029058">
    <property type="entry name" value="AB_hydrolase_fold"/>
</dbReference>
<accession>A0A423PZT0</accession>
<name>A0A423PZT0_9GAMM</name>
<feature type="chain" id="PRO_5019318891" description="AB hydrolase-1 domain-containing protein" evidence="1">
    <location>
        <begin position="23"/>
        <end position="431"/>
    </location>
</feature>
<feature type="signal peptide" evidence="1">
    <location>
        <begin position="1"/>
        <end position="22"/>
    </location>
</feature>
<dbReference type="SUPFAM" id="SSF53474">
    <property type="entry name" value="alpha/beta-Hydrolases"/>
    <property type="match status" value="1"/>
</dbReference>
<gene>
    <name evidence="2" type="ORF">SAHL_06855</name>
</gene>
<organism evidence="2 3">
    <name type="scientific">Salinisphaera orenii YIM 95161</name>
    <dbReference type="NCBI Taxonomy" id="1051139"/>
    <lineage>
        <taxon>Bacteria</taxon>
        <taxon>Pseudomonadati</taxon>
        <taxon>Pseudomonadota</taxon>
        <taxon>Gammaproteobacteria</taxon>
        <taxon>Salinisphaerales</taxon>
        <taxon>Salinisphaeraceae</taxon>
        <taxon>Salinisphaera</taxon>
    </lineage>
</organism>
<keyword evidence="1" id="KW-0732">Signal</keyword>
<dbReference type="Gene3D" id="3.40.50.1820">
    <property type="entry name" value="alpha/beta hydrolase"/>
    <property type="match status" value="1"/>
</dbReference>
<sequence>MMRMRAGLLFLWLVLCAPAALAQAQAEGGAAAGYPITDGLAATVVGTPADLKAELPADLDFAVRTLEPLVERETPASLRYARPLQYLLVTQDEPAPLAFVIAGTGASALSSKCVLLSRALHEVGYSVACLPSPTSVPFMLGAAEHPVPGRMSADVEELYRLMGAVRDDLPETTEVTGYALTGWSLGATEAAFVAAHDAKVGTFDFSRVLLLNPAVSVWDSVRRMDALLERNLDGGIDGIPAFVARGLGGLRRIYSSGDSLRFNEDFLYRAYTSQSPDRADIAAIVGLAFRLALANMSFAADVLTQSDVIVPRNVELGPYDSMDPYIKRSFRMSFTDYIDELLLPYWNRDGRDLSRRRLIAEADLRHIEDFLARHEDIAVFANADDPILGDGDVSFLRSTFGSRARIRPHGGHLGNLGYRDTIAALQDFFSP</sequence>
<comment type="caution">
    <text evidence="2">The sequence shown here is derived from an EMBL/GenBank/DDBJ whole genome shotgun (WGS) entry which is preliminary data.</text>
</comment>
<protein>
    <recommendedName>
        <fullName evidence="4">AB hydrolase-1 domain-containing protein</fullName>
    </recommendedName>
</protein>
<dbReference type="AlphaFoldDB" id="A0A423PZT0"/>
<dbReference type="GO" id="GO:0016020">
    <property type="term" value="C:membrane"/>
    <property type="evidence" value="ECO:0007669"/>
    <property type="project" value="InterPro"/>
</dbReference>
<reference evidence="2 3" key="1">
    <citation type="submission" date="2013-10" db="EMBL/GenBank/DDBJ databases">
        <title>Salinisphaera halophila YIM 95161 Genome Sequencing.</title>
        <authorList>
            <person name="Lai Q."/>
            <person name="Li C."/>
            <person name="Shao Z."/>
        </authorList>
    </citation>
    <scope>NUCLEOTIDE SEQUENCE [LARGE SCALE GENOMIC DNA]</scope>
    <source>
        <strain evidence="2 3">YIM 95161</strain>
    </source>
</reference>
<dbReference type="EMBL" id="AYKF01000071">
    <property type="protein sequence ID" value="ROO31216.1"/>
    <property type="molecule type" value="Genomic_DNA"/>
</dbReference>
<dbReference type="InterPro" id="IPR007428">
    <property type="entry name" value="MlaA"/>
</dbReference>
<dbReference type="PANTHER" id="PTHR30035">
    <property type="entry name" value="LIPOPROTEIN VACJ-RELATED"/>
    <property type="match status" value="1"/>
</dbReference>
<evidence type="ECO:0000313" key="3">
    <source>
        <dbReference type="Proteomes" id="UP000285123"/>
    </source>
</evidence>
<evidence type="ECO:0008006" key="4">
    <source>
        <dbReference type="Google" id="ProtNLM"/>
    </source>
</evidence>
<dbReference type="PANTHER" id="PTHR30035:SF1">
    <property type="entry name" value="AB HYDROLASE-1 DOMAIN-CONTAINING PROTEIN"/>
    <property type="match status" value="1"/>
</dbReference>
<evidence type="ECO:0000313" key="2">
    <source>
        <dbReference type="EMBL" id="ROO31216.1"/>
    </source>
</evidence>
<dbReference type="Proteomes" id="UP000285123">
    <property type="component" value="Unassembled WGS sequence"/>
</dbReference>
<proteinExistence type="predicted"/>